<evidence type="ECO:0000256" key="1">
    <source>
        <dbReference type="SAM" id="Phobius"/>
    </source>
</evidence>
<reference evidence="2" key="1">
    <citation type="journal article" date="2022" name="Genome Biol. Evol.">
        <title>A New Gene Family Diagnostic for Intracellular Biomineralization of Amorphous Ca Carbonates by Cyanobacteria.</title>
        <authorList>
            <person name="Benzerara K."/>
            <person name="Duprat E."/>
            <person name="Bitard-Feildel T."/>
            <person name="Caumes G."/>
            <person name="Cassier-Chauvat C."/>
            <person name="Chauvat F."/>
            <person name="Dezi M."/>
            <person name="Diop S.I."/>
            <person name="Gaschignard G."/>
            <person name="Gorgen S."/>
            <person name="Gugger M."/>
            <person name="Lopez-Garcia P."/>
            <person name="Millet M."/>
            <person name="Skouri-Panet F."/>
            <person name="Moreira D."/>
            <person name="Callebaut I."/>
        </authorList>
    </citation>
    <scope>NUCLEOTIDE SEQUENCE</scope>
    <source>
        <strain evidence="2">G9</strain>
    </source>
</reference>
<protein>
    <submittedName>
        <fullName evidence="2">Prepilin-type N-terminal cleavage/methylation domain-containing protein</fullName>
    </submittedName>
</protein>
<dbReference type="Pfam" id="PF07963">
    <property type="entry name" value="N_methyl"/>
    <property type="match status" value="1"/>
</dbReference>
<name>A0ABT6EZC2_9SYNE</name>
<dbReference type="Proteomes" id="UP001154265">
    <property type="component" value="Unassembled WGS sequence"/>
</dbReference>
<comment type="caution">
    <text evidence="2">The sequence shown here is derived from an EMBL/GenBank/DDBJ whole genome shotgun (WGS) entry which is preliminary data.</text>
</comment>
<keyword evidence="3" id="KW-1185">Reference proteome</keyword>
<keyword evidence="1" id="KW-1133">Transmembrane helix</keyword>
<dbReference type="InterPro" id="IPR012902">
    <property type="entry name" value="N_methyl_site"/>
</dbReference>
<organism evidence="2 3">
    <name type="scientific">Candidatus Synechococcus calcipolaris G9</name>
    <dbReference type="NCBI Taxonomy" id="1497997"/>
    <lineage>
        <taxon>Bacteria</taxon>
        <taxon>Bacillati</taxon>
        <taxon>Cyanobacteriota</taxon>
        <taxon>Cyanophyceae</taxon>
        <taxon>Synechococcales</taxon>
        <taxon>Synechococcaceae</taxon>
        <taxon>Synechococcus</taxon>
    </lineage>
</organism>
<proteinExistence type="predicted"/>
<evidence type="ECO:0000313" key="3">
    <source>
        <dbReference type="Proteomes" id="UP001154265"/>
    </source>
</evidence>
<evidence type="ECO:0000313" key="2">
    <source>
        <dbReference type="EMBL" id="MDG2990920.1"/>
    </source>
</evidence>
<sequence>MYVQLRPQNLNQGLTLVECVVAIVITNILLAALAAPLVMVTATRSQNDRINQASGLAISQVDQMRALMEQGVYQNADLPPASSVSAELGQPGGLSMQPPPSSVTTCTGVPATAVTGCLRTFNNAEFVVQVYRGAGITAGGRIIAFPMQVRVYSLRTFDGGNTPSADVPIPQVPATFTASGDSSGLPLIVLTTDVVRGDNPATLCNITDCQ</sequence>
<accession>A0ABT6EZC2</accession>
<dbReference type="RefSeq" id="WP_277866810.1">
    <property type="nucleotide sequence ID" value="NZ_JAKKUT010000002.1"/>
</dbReference>
<dbReference type="EMBL" id="JAKKUT010000002">
    <property type="protein sequence ID" value="MDG2990920.1"/>
    <property type="molecule type" value="Genomic_DNA"/>
</dbReference>
<reference evidence="2" key="2">
    <citation type="submission" date="2022-01" db="EMBL/GenBank/DDBJ databases">
        <authorList>
            <person name="Zivanovic Y."/>
            <person name="Moreira D."/>
            <person name="Lopez-Garcia P."/>
        </authorList>
    </citation>
    <scope>NUCLEOTIDE SEQUENCE</scope>
    <source>
        <strain evidence="2">G9</strain>
    </source>
</reference>
<gene>
    <name evidence="2" type="ORF">L3556_08265</name>
</gene>
<feature type="transmembrane region" description="Helical" evidence="1">
    <location>
        <begin position="20"/>
        <end position="42"/>
    </location>
</feature>
<keyword evidence="1" id="KW-0472">Membrane</keyword>
<keyword evidence="1" id="KW-0812">Transmembrane</keyword>